<organism evidence="1 2">
    <name type="scientific">Mytilus galloprovincialis</name>
    <name type="common">Mediterranean mussel</name>
    <dbReference type="NCBI Taxonomy" id="29158"/>
    <lineage>
        <taxon>Eukaryota</taxon>
        <taxon>Metazoa</taxon>
        <taxon>Spiralia</taxon>
        <taxon>Lophotrochozoa</taxon>
        <taxon>Mollusca</taxon>
        <taxon>Bivalvia</taxon>
        <taxon>Autobranchia</taxon>
        <taxon>Pteriomorphia</taxon>
        <taxon>Mytilida</taxon>
        <taxon>Mytiloidea</taxon>
        <taxon>Mytilidae</taxon>
        <taxon>Mytilinae</taxon>
        <taxon>Mytilus</taxon>
    </lineage>
</organism>
<dbReference type="EMBL" id="UYJE01003649">
    <property type="protein sequence ID" value="VDI21154.1"/>
    <property type="molecule type" value="Genomic_DNA"/>
</dbReference>
<dbReference type="Proteomes" id="UP000596742">
    <property type="component" value="Unassembled WGS sequence"/>
</dbReference>
<dbReference type="AlphaFoldDB" id="A0A8B6DKQ0"/>
<evidence type="ECO:0000313" key="1">
    <source>
        <dbReference type="EMBL" id="VDI21154.1"/>
    </source>
</evidence>
<proteinExistence type="predicted"/>
<accession>A0A8B6DKQ0</accession>
<name>A0A8B6DKQ0_MYTGA</name>
<protein>
    <submittedName>
        <fullName evidence="1">Uncharacterized protein</fullName>
    </submittedName>
</protein>
<gene>
    <name evidence="1" type="ORF">MGAL_10B080570</name>
</gene>
<dbReference type="InterPro" id="IPR006624">
    <property type="entry name" value="Beta-propeller_rpt_TECPR"/>
</dbReference>
<sequence length="170" mass="19703">MDERKQFWFMATDKPFEWTKNQDFKELESMTDVTLGKDAKIWAISPEKGVVSWDQSKHWEISSSTSGVKFQKIYANPWNDQVWAVDAVGNVYFRESENKPAWKKEKKGPKVQMLATIDNGVVGLDMSNDLWYRKFPNYQGNSGNWEKLDELSDILSKTRVADTSNAMEFS</sequence>
<comment type="caution">
    <text evidence="1">The sequence shown here is derived from an EMBL/GenBank/DDBJ whole genome shotgun (WGS) entry which is preliminary data.</text>
</comment>
<reference evidence="1" key="1">
    <citation type="submission" date="2018-11" db="EMBL/GenBank/DDBJ databases">
        <authorList>
            <person name="Alioto T."/>
            <person name="Alioto T."/>
        </authorList>
    </citation>
    <scope>NUCLEOTIDE SEQUENCE</scope>
</reference>
<dbReference type="SMART" id="SM00706">
    <property type="entry name" value="TECPR"/>
    <property type="match status" value="1"/>
</dbReference>
<evidence type="ECO:0000313" key="2">
    <source>
        <dbReference type="Proteomes" id="UP000596742"/>
    </source>
</evidence>
<keyword evidence="2" id="KW-1185">Reference proteome</keyword>